<feature type="transmembrane region" description="Helical" evidence="1">
    <location>
        <begin position="288"/>
        <end position="308"/>
    </location>
</feature>
<evidence type="ECO:0000256" key="1">
    <source>
        <dbReference type="SAM" id="Phobius"/>
    </source>
</evidence>
<feature type="transmembrane region" description="Helical" evidence="1">
    <location>
        <begin position="339"/>
        <end position="355"/>
    </location>
</feature>
<evidence type="ECO:0000313" key="3">
    <source>
        <dbReference type="Proteomes" id="UP000238701"/>
    </source>
</evidence>
<name>A0A2U3KXM6_9BACT</name>
<feature type="transmembrane region" description="Helical" evidence="1">
    <location>
        <begin position="367"/>
        <end position="387"/>
    </location>
</feature>
<keyword evidence="1" id="KW-1133">Transmembrane helix</keyword>
<feature type="transmembrane region" description="Helical" evidence="1">
    <location>
        <begin position="170"/>
        <end position="197"/>
    </location>
</feature>
<gene>
    <name evidence="2" type="ORF">SBA1_530006</name>
</gene>
<feature type="transmembrane region" description="Helical" evidence="1">
    <location>
        <begin position="84"/>
        <end position="105"/>
    </location>
</feature>
<feature type="transmembrane region" description="Helical" evidence="1">
    <location>
        <begin position="142"/>
        <end position="158"/>
    </location>
</feature>
<evidence type="ECO:0000313" key="2">
    <source>
        <dbReference type="EMBL" id="SPF44350.1"/>
    </source>
</evidence>
<reference evidence="3" key="1">
    <citation type="submission" date="2018-02" db="EMBL/GenBank/DDBJ databases">
        <authorList>
            <person name="Hausmann B."/>
        </authorList>
    </citation>
    <scope>NUCLEOTIDE SEQUENCE [LARGE SCALE GENOMIC DNA]</scope>
    <source>
        <strain evidence="3">Peat soil MAG SbA1</strain>
    </source>
</reference>
<sequence>MNTMMARVRSLSSFTRLALALVSLAYLLQVFTPLRLVGDGIDYLLEASSAMDGGGFRVHGESTIRRPPGYPALIVVLAKAGVGYSWAIVALNCLLLGVGCWASYLLLRRSLQIETEVAQFMCLMTLLSSVMIRHVTYPLSDISYFAASSICLLVLLSAETGVLARRFWRLIFVLPLIAFCIELRTVGITLIPVLMWATIGGQDGARKIVRWLWEHRLRSGLLLLGLLLLATVIIRRGDVFFASRYVRYNLGVLESRGILANIFLNLRLRSFEWGGLILNVSVTSVPPRFWPALQVVGFLGILVGLTGIWQKSRKFDSLICYVLGYGSVVLVCSWYDSRLWLPVVPFLLGFLWLGLKRFASAKTMRWMMVVYCTFYCLLGVLALAYSARLTLAGPRFPDLYGDGRLAATYRTAFRGETPANPNDIDPDVLYLLRRYEWRLATKTPADKK</sequence>
<accession>A0A2U3KXM6</accession>
<feature type="transmembrane region" description="Helical" evidence="1">
    <location>
        <begin position="315"/>
        <end position="333"/>
    </location>
</feature>
<dbReference type="Proteomes" id="UP000238701">
    <property type="component" value="Unassembled WGS sequence"/>
</dbReference>
<dbReference type="AlphaFoldDB" id="A0A2U3KXM6"/>
<dbReference type="EMBL" id="OMOD01000148">
    <property type="protein sequence ID" value="SPF44350.1"/>
    <property type="molecule type" value="Genomic_DNA"/>
</dbReference>
<proteinExistence type="predicted"/>
<evidence type="ECO:0008006" key="4">
    <source>
        <dbReference type="Google" id="ProtNLM"/>
    </source>
</evidence>
<keyword evidence="1" id="KW-0812">Transmembrane</keyword>
<organism evidence="2 3">
    <name type="scientific">Candidatus Sulfotelmatobacter kueseliae</name>
    <dbReference type="NCBI Taxonomy" id="2042962"/>
    <lineage>
        <taxon>Bacteria</taxon>
        <taxon>Pseudomonadati</taxon>
        <taxon>Acidobacteriota</taxon>
        <taxon>Terriglobia</taxon>
        <taxon>Terriglobales</taxon>
        <taxon>Candidatus Korobacteraceae</taxon>
        <taxon>Candidatus Sulfotelmatobacter</taxon>
    </lineage>
</organism>
<keyword evidence="1" id="KW-0472">Membrane</keyword>
<feature type="transmembrane region" description="Helical" evidence="1">
    <location>
        <begin position="217"/>
        <end position="234"/>
    </location>
</feature>
<protein>
    <recommendedName>
        <fullName evidence="4">Glycosyltransferase RgtA/B/C/D-like domain-containing protein</fullName>
    </recommendedName>
</protein>